<name>A0A425VRV1_PREIN</name>
<proteinExistence type="predicted"/>
<dbReference type="EMBL" id="QXEN01000002">
    <property type="protein sequence ID" value="RRF88261.1"/>
    <property type="molecule type" value="Genomic_DNA"/>
</dbReference>
<dbReference type="Proteomes" id="UP000283868">
    <property type="component" value="Unassembled WGS sequence"/>
</dbReference>
<evidence type="ECO:0000259" key="3">
    <source>
        <dbReference type="PROSITE" id="PS51194"/>
    </source>
</evidence>
<keyword evidence="1" id="KW-0378">Hydrolase</keyword>
<comment type="caution">
    <text evidence="4">The sequence shown here is derived from an EMBL/GenBank/DDBJ whole genome shotgun (WGS) entry which is preliminary data.</text>
</comment>
<dbReference type="SMART" id="SM00490">
    <property type="entry name" value="HELICc"/>
    <property type="match status" value="1"/>
</dbReference>
<keyword evidence="5" id="KW-1185">Reference proteome</keyword>
<dbReference type="RefSeq" id="WP_124983478.1">
    <property type="nucleotide sequence ID" value="NZ_QXEN01000002.1"/>
</dbReference>
<protein>
    <submittedName>
        <fullName evidence="4">Helicase</fullName>
    </submittedName>
</protein>
<evidence type="ECO:0000259" key="2">
    <source>
        <dbReference type="PROSITE" id="PS51192"/>
    </source>
</evidence>
<sequence length="1026" mass="119531">MPQRYLLSCHYGRTKRIDSAFCHAKTYIYRAADGDDSYFVAGSSNFTEKGLGYYQSSGNIEFNVARRGDDNKDFSDALKWFEGIWKNVAKDTVDVFMDGRKTRQTVKQYFIECIKNFCREYMPRDIYYKILFELFHDDIELSLTDGTNRSITRLEDSVIWNILFDYQQKGVHSLISMLSKYNGAILADAVGLGKTFSALAVIKYFQSEGFFTLVLCPKKLQANWEQYLSHQGSRFERDEFDYEVRFHTDLQPGRLDSYGRAPLSFLKTRPKMLIVIDESHNLRNDKSGRYKYLVEELLKGRPHDDIKVLELSATPVNNHLMDVRNQFKLMVRDADNGFNIEDFLIPSLMDLFRRAQTAFEKWSKKDKDRRIKDLIDDLPEAFFNLTDRLVVARTRKMVEKATGTDFRFPKQNKPTNIFKALSEIGDLATFEEIYDALMAPNMVAYQPSAYMEKPNGKVTAINDQRQREFFLCKMMLILFLKRLESSWVACKTTVENVLAHHENALNKVNAFLEGRGSTTIDDVVVDEDAFEDEDFEDPSVTLGKKNPIRLEDIKDIEGFKRDLEEDIRLFHVFVDNMQKYDEKFRAGKVKDSKLESLKDILIEKVNRSHKRVLVFTSYSDTAQYLYEQLNKEFPGVVAVVDGNGTTFRGVHEAKFQSTLCRFSPMSKLYREMDWVPLYKQYFKQGDKHFDYEKRKWNVSFAEWKKVIEQFKDSNEMARRAWQALEEPVRILIATDCLSEGQNLQDAQTVVNYDIHWNPTRLIQRQGRIDRIGSANKEIDCVNFWPAKNYDGYLKLFSRVNDRLTAMAIMGTEIPEVSEELVKTIADNPILERNDRKLLDDVMETGQEQGEETFGLHDLSLETFRQDLVDMLKENEQYYRDMPNGIYSGFRTEDDLFQQIPESIVALVRQKDTGEMHLVLRPVEDNRDEVQIKEYNKQEILSLLRTKLNISRYVPSAIDKADTEAIANLRAIMQRWMTEKAPKAATTAVKDLFAGVKKAKEPQGKLVEDHYKPENLELVVWEYISKK</sequence>
<dbReference type="InterPro" id="IPR027417">
    <property type="entry name" value="P-loop_NTPase"/>
</dbReference>
<keyword evidence="4" id="KW-0347">Helicase</keyword>
<keyword evidence="4" id="KW-0067">ATP-binding</keyword>
<dbReference type="CDD" id="cd18793">
    <property type="entry name" value="SF2_C_SNF"/>
    <property type="match status" value="1"/>
</dbReference>
<gene>
    <name evidence="4" type="ORF">D2S45_02840</name>
</gene>
<evidence type="ECO:0000313" key="4">
    <source>
        <dbReference type="EMBL" id="RRF88261.1"/>
    </source>
</evidence>
<dbReference type="InterPro" id="IPR000330">
    <property type="entry name" value="SNF2_N"/>
</dbReference>
<dbReference type="SMART" id="SM00487">
    <property type="entry name" value="DEXDc"/>
    <property type="match status" value="1"/>
</dbReference>
<dbReference type="GO" id="GO:0006281">
    <property type="term" value="P:DNA repair"/>
    <property type="evidence" value="ECO:0007669"/>
    <property type="project" value="TreeGrafter"/>
</dbReference>
<organism evidence="4 5">
    <name type="scientific">Prevotella intermedia</name>
    <dbReference type="NCBI Taxonomy" id="28131"/>
    <lineage>
        <taxon>Bacteria</taxon>
        <taxon>Pseudomonadati</taxon>
        <taxon>Bacteroidota</taxon>
        <taxon>Bacteroidia</taxon>
        <taxon>Bacteroidales</taxon>
        <taxon>Prevotellaceae</taxon>
        <taxon>Prevotella</taxon>
    </lineage>
</organism>
<dbReference type="PANTHER" id="PTHR45766:SF6">
    <property type="entry name" value="SWI_SNF-RELATED MATRIX-ASSOCIATED ACTIN-DEPENDENT REGULATOR OF CHROMATIN SUBFAMILY A-LIKE PROTEIN 1"/>
    <property type="match status" value="1"/>
</dbReference>
<dbReference type="InterPro" id="IPR001650">
    <property type="entry name" value="Helicase_C-like"/>
</dbReference>
<dbReference type="SUPFAM" id="SSF52540">
    <property type="entry name" value="P-loop containing nucleoside triphosphate hydrolases"/>
    <property type="match status" value="1"/>
</dbReference>
<evidence type="ECO:0000313" key="5">
    <source>
        <dbReference type="Proteomes" id="UP000283868"/>
    </source>
</evidence>
<dbReference type="Gene3D" id="3.30.870.10">
    <property type="entry name" value="Endonuclease Chain A"/>
    <property type="match status" value="1"/>
</dbReference>
<accession>A0A425VRV1</accession>
<dbReference type="PROSITE" id="PS51192">
    <property type="entry name" value="HELICASE_ATP_BIND_1"/>
    <property type="match status" value="1"/>
</dbReference>
<dbReference type="InterPro" id="IPR038718">
    <property type="entry name" value="SNF2-like_sf"/>
</dbReference>
<dbReference type="PANTHER" id="PTHR45766">
    <property type="entry name" value="DNA ANNEALING HELICASE AND ENDONUCLEASE ZRANB3 FAMILY MEMBER"/>
    <property type="match status" value="1"/>
</dbReference>
<dbReference type="Pfam" id="PF00176">
    <property type="entry name" value="SNF2-rel_dom"/>
    <property type="match status" value="1"/>
</dbReference>
<dbReference type="AlphaFoldDB" id="A0A425VRV1"/>
<dbReference type="GO" id="GO:0004386">
    <property type="term" value="F:helicase activity"/>
    <property type="evidence" value="ECO:0007669"/>
    <property type="project" value="UniProtKB-KW"/>
</dbReference>
<feature type="domain" description="Helicase C-terminal" evidence="3">
    <location>
        <begin position="596"/>
        <end position="821"/>
    </location>
</feature>
<evidence type="ECO:0000256" key="1">
    <source>
        <dbReference type="ARBA" id="ARBA00022801"/>
    </source>
</evidence>
<feature type="domain" description="Helicase ATP-binding" evidence="2">
    <location>
        <begin position="175"/>
        <end position="333"/>
    </location>
</feature>
<dbReference type="GO" id="GO:0016787">
    <property type="term" value="F:hydrolase activity"/>
    <property type="evidence" value="ECO:0007669"/>
    <property type="project" value="UniProtKB-KW"/>
</dbReference>
<dbReference type="InterPro" id="IPR014001">
    <property type="entry name" value="Helicase_ATP-bd"/>
</dbReference>
<reference evidence="4 5" key="1">
    <citation type="submission" date="2018-08" db="EMBL/GenBank/DDBJ databases">
        <title>Comparative analysis of Prevotella intermedia strains.</title>
        <authorList>
            <person name="Moon J.-H."/>
            <person name="Lee J.-H."/>
        </authorList>
    </citation>
    <scope>NUCLEOTIDE SEQUENCE [LARGE SCALE GENOMIC DNA]</scope>
    <source>
        <strain evidence="4 5">ATCC 15033</strain>
    </source>
</reference>
<dbReference type="GO" id="GO:0031297">
    <property type="term" value="P:replication fork processing"/>
    <property type="evidence" value="ECO:0007669"/>
    <property type="project" value="TreeGrafter"/>
</dbReference>
<dbReference type="InterPro" id="IPR049730">
    <property type="entry name" value="SNF2/RAD54-like_C"/>
</dbReference>
<keyword evidence="4" id="KW-0547">Nucleotide-binding</keyword>
<dbReference type="PROSITE" id="PS51194">
    <property type="entry name" value="HELICASE_CTER"/>
    <property type="match status" value="1"/>
</dbReference>
<dbReference type="GO" id="GO:0005524">
    <property type="term" value="F:ATP binding"/>
    <property type="evidence" value="ECO:0007669"/>
    <property type="project" value="InterPro"/>
</dbReference>
<dbReference type="Gene3D" id="3.40.50.10810">
    <property type="entry name" value="Tandem AAA-ATPase domain"/>
    <property type="match status" value="1"/>
</dbReference>
<dbReference type="Gene3D" id="3.40.50.300">
    <property type="entry name" value="P-loop containing nucleotide triphosphate hydrolases"/>
    <property type="match status" value="1"/>
</dbReference>
<dbReference type="Pfam" id="PF00271">
    <property type="entry name" value="Helicase_C"/>
    <property type="match status" value="1"/>
</dbReference>